<sequence length="438" mass="46237">MRPGDVPERHPVPDGQWPAHAADATRIVFHGKGYDGSGRTAGGSLFLPVGSPPAGGWPVVSYATGLGPGLAAPERVHADRWLTAGYAVTVADHHDLGPHPYLNGEALADDMIDIVRAARKSDPRVGRTWLAVGFGRGAHAALFTGLVASHYAPELHFRGTVAIAPPVHPPLIAAELTADGAAPVSPLVPFLLTGVRADFLTETGRALAALAGRATFDEVADAVDGVTNDDGGFTDLHRRPGVAPVLDACRVPVTRMDRPVLMTAGDADDAVPADVVAGYFRDVRRTGADVRFDRHDTTHLGLLRVGLDEMVAWARRPGFGRRTGDRDGRLTGDDFAVCALRLVQACGEPPGSPAAQAVRRGYGTLWRQVAARSGATVDQREFLHWLDSGTASGFEAAVHDLADAVLHLARSSDSVPAAEIAAAVRDPGRTDDWLFAQL</sequence>
<dbReference type="RefSeq" id="WP_378058873.1">
    <property type="nucleotide sequence ID" value="NZ_JBHSIS010000011.1"/>
</dbReference>
<dbReference type="InterPro" id="IPR029058">
    <property type="entry name" value="AB_hydrolase_fold"/>
</dbReference>
<evidence type="ECO:0000313" key="2">
    <source>
        <dbReference type="Proteomes" id="UP001595859"/>
    </source>
</evidence>
<dbReference type="PANTHER" id="PTHR34853:SF1">
    <property type="entry name" value="LIPASE 5"/>
    <property type="match status" value="1"/>
</dbReference>
<dbReference type="Proteomes" id="UP001595859">
    <property type="component" value="Unassembled WGS sequence"/>
</dbReference>
<comment type="caution">
    <text evidence="1">The sequence shown here is derived from an EMBL/GenBank/DDBJ whole genome shotgun (WGS) entry which is preliminary data.</text>
</comment>
<dbReference type="SUPFAM" id="SSF53474">
    <property type="entry name" value="alpha/beta-Hydrolases"/>
    <property type="match status" value="1"/>
</dbReference>
<dbReference type="Pfam" id="PF03583">
    <property type="entry name" value="LIP"/>
    <property type="match status" value="1"/>
</dbReference>
<gene>
    <name evidence="1" type="ORF">ACFPCV_25550</name>
</gene>
<organism evidence="1 2">
    <name type="scientific">Actinophytocola glycyrrhizae</name>
    <dbReference type="NCBI Taxonomy" id="2044873"/>
    <lineage>
        <taxon>Bacteria</taxon>
        <taxon>Bacillati</taxon>
        <taxon>Actinomycetota</taxon>
        <taxon>Actinomycetes</taxon>
        <taxon>Pseudonocardiales</taxon>
        <taxon>Pseudonocardiaceae</taxon>
    </lineage>
</organism>
<keyword evidence="2" id="KW-1185">Reference proteome</keyword>
<name>A0ABV9S597_9PSEU</name>
<reference evidence="2" key="1">
    <citation type="journal article" date="2019" name="Int. J. Syst. Evol. Microbiol.">
        <title>The Global Catalogue of Microorganisms (GCM) 10K type strain sequencing project: providing services to taxonomists for standard genome sequencing and annotation.</title>
        <authorList>
            <consortium name="The Broad Institute Genomics Platform"/>
            <consortium name="The Broad Institute Genome Sequencing Center for Infectious Disease"/>
            <person name="Wu L."/>
            <person name="Ma J."/>
        </authorList>
    </citation>
    <scope>NUCLEOTIDE SEQUENCE [LARGE SCALE GENOMIC DNA]</scope>
    <source>
        <strain evidence="2">ZS-22-S1</strain>
    </source>
</reference>
<proteinExistence type="predicted"/>
<dbReference type="PANTHER" id="PTHR34853">
    <property type="match status" value="1"/>
</dbReference>
<dbReference type="Gene3D" id="1.10.238.10">
    <property type="entry name" value="EF-hand"/>
    <property type="match status" value="1"/>
</dbReference>
<dbReference type="Gene3D" id="3.40.50.1820">
    <property type="entry name" value="alpha/beta hydrolase"/>
    <property type="match status" value="1"/>
</dbReference>
<dbReference type="InterPro" id="IPR005152">
    <property type="entry name" value="Lipase_secreted"/>
</dbReference>
<protein>
    <submittedName>
        <fullName evidence="1">Lipase family protein</fullName>
    </submittedName>
</protein>
<evidence type="ECO:0000313" key="1">
    <source>
        <dbReference type="EMBL" id="MFC4856883.1"/>
    </source>
</evidence>
<dbReference type="EMBL" id="JBHSIS010000011">
    <property type="protein sequence ID" value="MFC4856883.1"/>
    <property type="molecule type" value="Genomic_DNA"/>
</dbReference>
<accession>A0ABV9S597</accession>